<reference evidence="1 2" key="1">
    <citation type="journal article" date="2011" name="PLoS Genet.">
        <title>Genomic analysis of the necrotrophic fungal pathogens Sclerotinia sclerotiorum and Botrytis cinerea.</title>
        <authorList>
            <person name="Amselem J."/>
            <person name="Cuomo C.A."/>
            <person name="van Kan J.A."/>
            <person name="Viaud M."/>
            <person name="Benito E.P."/>
            <person name="Couloux A."/>
            <person name="Coutinho P.M."/>
            <person name="de Vries R.P."/>
            <person name="Dyer P.S."/>
            <person name="Fillinger S."/>
            <person name="Fournier E."/>
            <person name="Gout L."/>
            <person name="Hahn M."/>
            <person name="Kohn L."/>
            <person name="Lapalu N."/>
            <person name="Plummer K.M."/>
            <person name="Pradier J.M."/>
            <person name="Quevillon E."/>
            <person name="Sharon A."/>
            <person name="Simon A."/>
            <person name="ten Have A."/>
            <person name="Tudzynski B."/>
            <person name="Tudzynski P."/>
            <person name="Wincker P."/>
            <person name="Andrew M."/>
            <person name="Anthouard V."/>
            <person name="Beever R.E."/>
            <person name="Beffa R."/>
            <person name="Benoit I."/>
            <person name="Bouzid O."/>
            <person name="Brault B."/>
            <person name="Chen Z."/>
            <person name="Choquer M."/>
            <person name="Collemare J."/>
            <person name="Cotton P."/>
            <person name="Danchin E.G."/>
            <person name="Da Silva C."/>
            <person name="Gautier A."/>
            <person name="Giraud C."/>
            <person name="Giraud T."/>
            <person name="Gonzalez C."/>
            <person name="Grossetete S."/>
            <person name="Guldener U."/>
            <person name="Henrissat B."/>
            <person name="Howlett B.J."/>
            <person name="Kodira C."/>
            <person name="Kretschmer M."/>
            <person name="Lappartient A."/>
            <person name="Leroch M."/>
            <person name="Levis C."/>
            <person name="Mauceli E."/>
            <person name="Neuveglise C."/>
            <person name="Oeser B."/>
            <person name="Pearson M."/>
            <person name="Poulain J."/>
            <person name="Poussereau N."/>
            <person name="Quesneville H."/>
            <person name="Rascle C."/>
            <person name="Schumacher J."/>
            <person name="Segurens B."/>
            <person name="Sexton A."/>
            <person name="Silva E."/>
            <person name="Sirven C."/>
            <person name="Soanes D.M."/>
            <person name="Talbot N.J."/>
            <person name="Templeton M."/>
            <person name="Yandava C."/>
            <person name="Yarden O."/>
            <person name="Zeng Q."/>
            <person name="Rollins J.A."/>
            <person name="Lebrun M.H."/>
            <person name="Dickman M."/>
        </authorList>
    </citation>
    <scope>NUCLEOTIDE SEQUENCE [LARGE SCALE GENOMIC DNA]</scope>
    <source>
        <strain evidence="1 2">B05.10</strain>
    </source>
</reference>
<organism evidence="1 2">
    <name type="scientific">Botryotinia fuckeliana (strain B05.10)</name>
    <name type="common">Noble rot fungus</name>
    <name type="synonym">Botrytis cinerea</name>
    <dbReference type="NCBI Taxonomy" id="332648"/>
    <lineage>
        <taxon>Eukaryota</taxon>
        <taxon>Fungi</taxon>
        <taxon>Dikarya</taxon>
        <taxon>Ascomycota</taxon>
        <taxon>Pezizomycotina</taxon>
        <taxon>Leotiomycetes</taxon>
        <taxon>Helotiales</taxon>
        <taxon>Sclerotiniaceae</taxon>
        <taxon>Botrytis</taxon>
    </lineage>
</organism>
<sequence>MDVSLASIDPLTDGKYHLVSRLSEGQAVSYLGVVDGKVAITHDTPTVWYFAYQSDRGSYRIWQDGTENVLDSTQNPHSFAIVDKHHGKDWQQWAARLQIDGTRQPGDHRRLGGFTLTPLKFPRYALSVTGSGNGSLVRVSPAIPGGENIHPTQLWFAKHA</sequence>
<keyword evidence="2" id="KW-1185">Reference proteome</keyword>
<evidence type="ECO:0000313" key="1">
    <source>
        <dbReference type="EMBL" id="ATZ54477.1"/>
    </source>
</evidence>
<dbReference type="SUPFAM" id="SSF50370">
    <property type="entry name" value="Ricin B-like lectins"/>
    <property type="match status" value="1"/>
</dbReference>
<dbReference type="AlphaFoldDB" id="A0A384JW39"/>
<protein>
    <submittedName>
        <fullName evidence="1">Uncharacterized protein</fullName>
    </submittedName>
</protein>
<dbReference type="InterPro" id="IPR035992">
    <property type="entry name" value="Ricin_B-like_lectins"/>
</dbReference>
<dbReference type="RefSeq" id="XP_001557380.1">
    <property type="nucleotide sequence ID" value="XM_001557330.2"/>
</dbReference>
<name>A0A384JW39_BOTFB</name>
<dbReference type="EMBL" id="CP009814">
    <property type="protein sequence ID" value="ATZ54477.1"/>
    <property type="molecule type" value="Genomic_DNA"/>
</dbReference>
<accession>A0A384JW39</accession>
<dbReference type="OrthoDB" id="3472627at2759"/>
<reference evidence="1 2" key="3">
    <citation type="journal article" date="2017" name="Mol. Plant Pathol.">
        <title>A gapless genome sequence of the fungus Botrytis cinerea.</title>
        <authorList>
            <person name="Van Kan J.A."/>
            <person name="Stassen J.H."/>
            <person name="Mosbach A."/>
            <person name="Van Der Lee T.A."/>
            <person name="Faino L."/>
            <person name="Farmer A.D."/>
            <person name="Papasotiriou D.G."/>
            <person name="Zhou S."/>
            <person name="Seidl M.F."/>
            <person name="Cottam E."/>
            <person name="Edel D."/>
            <person name="Hahn M."/>
            <person name="Schwartz D.C."/>
            <person name="Dietrich R.A."/>
            <person name="Widdison S."/>
            <person name="Scalliet G."/>
        </authorList>
    </citation>
    <scope>NUCLEOTIDE SEQUENCE [LARGE SCALE GENOMIC DNA]</scope>
    <source>
        <strain evidence="1 2">B05.10</strain>
    </source>
</reference>
<proteinExistence type="predicted"/>
<dbReference type="KEGG" id="bfu:BCIN_10g04780"/>
<gene>
    <name evidence="1" type="ORF">BCIN_10g04780</name>
</gene>
<dbReference type="Proteomes" id="UP000001798">
    <property type="component" value="Chromosome 10"/>
</dbReference>
<dbReference type="GeneID" id="5437989"/>
<dbReference type="VEuPathDB" id="FungiDB:Bcin10g04780"/>
<dbReference type="Gene3D" id="2.80.10.50">
    <property type="match status" value="1"/>
</dbReference>
<evidence type="ECO:0000313" key="2">
    <source>
        <dbReference type="Proteomes" id="UP000001798"/>
    </source>
</evidence>
<reference evidence="1 2" key="2">
    <citation type="journal article" date="2012" name="Eukaryot. Cell">
        <title>Genome update of Botrytis cinerea strains B05.10 and T4.</title>
        <authorList>
            <person name="Staats M."/>
            <person name="van Kan J.A."/>
        </authorList>
    </citation>
    <scope>NUCLEOTIDE SEQUENCE [LARGE SCALE GENOMIC DNA]</scope>
    <source>
        <strain evidence="1 2">B05.10</strain>
    </source>
</reference>